<dbReference type="CDD" id="cd00170">
    <property type="entry name" value="SEC14"/>
    <property type="match status" value="1"/>
</dbReference>
<dbReference type="GO" id="GO:1902936">
    <property type="term" value="F:phosphatidylinositol bisphosphate binding"/>
    <property type="evidence" value="ECO:0007669"/>
    <property type="project" value="TreeGrafter"/>
</dbReference>
<dbReference type="GO" id="GO:0016020">
    <property type="term" value="C:membrane"/>
    <property type="evidence" value="ECO:0007669"/>
    <property type="project" value="TreeGrafter"/>
</dbReference>
<dbReference type="Pfam" id="PF03765">
    <property type="entry name" value="CRAL_TRIO_N"/>
    <property type="match status" value="1"/>
</dbReference>
<dbReference type="SUPFAM" id="SSF52087">
    <property type="entry name" value="CRAL/TRIO domain"/>
    <property type="match status" value="1"/>
</dbReference>
<feature type="domain" description="CRAL-TRIO" evidence="2">
    <location>
        <begin position="139"/>
        <end position="267"/>
    </location>
</feature>
<sequence length="287" mass="32972">MSEGAGTFRMVPEEEQELRAQLERLTTKDHGPVFGPCSQLPRHTLQKAKDELNEKEETREEAVRELQELVQAEAASGQELAVAVAERVQGKDSAFFLRFIRARKFDVGRAYELLRGYVNFRLQYPELFDSLSLEAIRCTVEAGYPGVLSTRDKYGRVVMLFNIENWDSEEITFDEGFTMQQAAGLRPSDLRKMVDMLQDSFPARFKAIHFIYQPWYFTTTYNVVKPFLKSKLLQRVFVHGEDLSGFYQEFDEDILPSDFGGTLPKYDGKAVAEQLFGPRDQTENTAF</sequence>
<dbReference type="FunFam" id="1.10.8.20:FF:000004">
    <property type="entry name" value="Retinaldehyde binding protein 1"/>
    <property type="match status" value="1"/>
</dbReference>
<reference evidence="3" key="2">
    <citation type="submission" date="2025-08" db="UniProtKB">
        <authorList>
            <consortium name="Ensembl"/>
        </authorList>
    </citation>
    <scope>IDENTIFICATION</scope>
</reference>
<organism evidence="3">
    <name type="scientific">Capra hircus</name>
    <name type="common">Goat</name>
    <dbReference type="NCBI Taxonomy" id="9925"/>
    <lineage>
        <taxon>Eukaryota</taxon>
        <taxon>Metazoa</taxon>
        <taxon>Chordata</taxon>
        <taxon>Craniata</taxon>
        <taxon>Vertebrata</taxon>
        <taxon>Euteleostomi</taxon>
        <taxon>Mammalia</taxon>
        <taxon>Eutheria</taxon>
        <taxon>Laurasiatheria</taxon>
        <taxon>Artiodactyla</taxon>
        <taxon>Ruminantia</taxon>
        <taxon>Pecora</taxon>
        <taxon>Bovidae</taxon>
        <taxon>Caprinae</taxon>
        <taxon>Capra</taxon>
    </lineage>
</organism>
<dbReference type="SMART" id="SM01100">
    <property type="entry name" value="CRAL_TRIO_N"/>
    <property type="match status" value="1"/>
</dbReference>
<dbReference type="PRINTS" id="PR00180">
    <property type="entry name" value="CRETINALDHBP"/>
</dbReference>
<dbReference type="InterPro" id="IPR036273">
    <property type="entry name" value="CRAL/TRIO_N_dom_sf"/>
</dbReference>
<dbReference type="AlphaFoldDB" id="A0A8C2P5C8"/>
<proteinExistence type="predicted"/>
<keyword evidence="1" id="KW-0175">Coiled coil</keyword>
<dbReference type="Pfam" id="PF00650">
    <property type="entry name" value="CRAL_TRIO"/>
    <property type="match status" value="1"/>
</dbReference>
<feature type="coiled-coil region" evidence="1">
    <location>
        <begin position="45"/>
        <end position="75"/>
    </location>
</feature>
<dbReference type="PANTHER" id="PTHR10174:SF200">
    <property type="entry name" value="RETINALDEHYDE-BINDING PROTEIN 1"/>
    <property type="match status" value="1"/>
</dbReference>
<dbReference type="SMART" id="SM00516">
    <property type="entry name" value="SEC14"/>
    <property type="match status" value="1"/>
</dbReference>
<dbReference type="PANTHER" id="PTHR10174">
    <property type="entry name" value="ALPHA-TOCOPHEROL TRANSFER PROTEIN-RELATED"/>
    <property type="match status" value="1"/>
</dbReference>
<reference evidence="3" key="1">
    <citation type="submission" date="2019-03" db="EMBL/GenBank/DDBJ databases">
        <title>Genome sequencing and reference-guided assembly of Black Bengal Goat (Capra hircus).</title>
        <authorList>
            <person name="Siddiki A.Z."/>
            <person name="Baten A."/>
            <person name="Billah M."/>
            <person name="Alam M.A.U."/>
            <person name="Shawrob K.S.M."/>
            <person name="Saha S."/>
            <person name="Chowdhury M."/>
            <person name="Rahman A.H."/>
            <person name="Stear M."/>
            <person name="Miah G."/>
            <person name="Das G.B."/>
            <person name="Hossain M.M."/>
            <person name="Kumkum M."/>
            <person name="Islam M.S."/>
            <person name="Mollah A.M."/>
            <person name="Ahsan A."/>
            <person name="Tusar F."/>
            <person name="Khan M.K.I."/>
        </authorList>
    </citation>
    <scope>NUCLEOTIDE SEQUENCE [LARGE SCALE GENOMIC DNA]</scope>
</reference>
<dbReference type="InterPro" id="IPR011074">
    <property type="entry name" value="CRAL/TRIO_N_dom"/>
</dbReference>
<dbReference type="PROSITE" id="PS50191">
    <property type="entry name" value="CRAL_TRIO"/>
    <property type="match status" value="1"/>
</dbReference>
<accession>A0A8C2P5C8</accession>
<protein>
    <recommendedName>
        <fullName evidence="2">CRAL-TRIO domain-containing protein</fullName>
    </recommendedName>
</protein>
<name>A0A8C2P5C8_CAPHI</name>
<dbReference type="InterPro" id="IPR001251">
    <property type="entry name" value="CRAL-TRIO_dom"/>
</dbReference>
<dbReference type="Ensembl" id="ENSCHIT00010021135.1">
    <property type="protein sequence ID" value="ENSCHIP00010014999.1"/>
    <property type="gene ID" value="ENSCHIG00010011018.1"/>
</dbReference>
<dbReference type="InterPro" id="IPR036865">
    <property type="entry name" value="CRAL-TRIO_dom_sf"/>
</dbReference>
<dbReference type="Gene3D" id="1.10.8.20">
    <property type="entry name" value="N-terminal domain of phosphatidylinositol transfer protein sec14p"/>
    <property type="match status" value="1"/>
</dbReference>
<dbReference type="Gene3D" id="3.40.525.10">
    <property type="entry name" value="CRAL-TRIO lipid binding domain"/>
    <property type="match status" value="2"/>
</dbReference>
<evidence type="ECO:0000256" key="1">
    <source>
        <dbReference type="SAM" id="Coils"/>
    </source>
</evidence>
<evidence type="ECO:0000259" key="2">
    <source>
        <dbReference type="PROSITE" id="PS50191"/>
    </source>
</evidence>
<dbReference type="SUPFAM" id="SSF46938">
    <property type="entry name" value="CRAL/TRIO N-terminal domain"/>
    <property type="match status" value="1"/>
</dbReference>
<evidence type="ECO:0000313" key="3">
    <source>
        <dbReference type="Ensembl" id="ENSCHIP00010014999.1"/>
    </source>
</evidence>